<name>A0A2P2KNT6_RHIMU</name>
<keyword evidence="1" id="KW-0808">Transferase</keyword>
<dbReference type="AlphaFoldDB" id="A0A2P2KNT6"/>
<evidence type="ECO:0000313" key="1">
    <source>
        <dbReference type="EMBL" id="MBX07373.1"/>
    </source>
</evidence>
<dbReference type="GO" id="GO:0016301">
    <property type="term" value="F:kinase activity"/>
    <property type="evidence" value="ECO:0007669"/>
    <property type="project" value="UniProtKB-KW"/>
</dbReference>
<accession>A0A2P2KNT6</accession>
<keyword evidence="1" id="KW-0418">Kinase</keyword>
<protein>
    <submittedName>
        <fullName evidence="1">Choline/ethanolamine kinase</fullName>
    </submittedName>
</protein>
<sequence length="54" mass="6553">MCCISCFLGMGLISYCSYCFGMYMWKDHNLDIGFLPIDYHLWPLYYKENLQRRV</sequence>
<reference evidence="1" key="1">
    <citation type="submission" date="2018-02" db="EMBL/GenBank/DDBJ databases">
        <title>Rhizophora mucronata_Transcriptome.</title>
        <authorList>
            <person name="Meera S.P."/>
            <person name="Sreeshan A."/>
            <person name="Augustine A."/>
        </authorList>
    </citation>
    <scope>NUCLEOTIDE SEQUENCE</scope>
    <source>
        <tissue evidence="1">Leaf</tissue>
    </source>
</reference>
<organism evidence="1">
    <name type="scientific">Rhizophora mucronata</name>
    <name type="common">Asiatic mangrove</name>
    <dbReference type="NCBI Taxonomy" id="61149"/>
    <lineage>
        <taxon>Eukaryota</taxon>
        <taxon>Viridiplantae</taxon>
        <taxon>Streptophyta</taxon>
        <taxon>Embryophyta</taxon>
        <taxon>Tracheophyta</taxon>
        <taxon>Spermatophyta</taxon>
        <taxon>Magnoliopsida</taxon>
        <taxon>eudicotyledons</taxon>
        <taxon>Gunneridae</taxon>
        <taxon>Pentapetalae</taxon>
        <taxon>rosids</taxon>
        <taxon>fabids</taxon>
        <taxon>Malpighiales</taxon>
        <taxon>Rhizophoraceae</taxon>
        <taxon>Rhizophora</taxon>
    </lineage>
</organism>
<proteinExistence type="predicted"/>
<dbReference type="EMBL" id="GGEC01026889">
    <property type="protein sequence ID" value="MBX07373.1"/>
    <property type="molecule type" value="Transcribed_RNA"/>
</dbReference>